<comment type="caution">
    <text evidence="8">Lacks conserved residue(s) required for the propagation of feature annotation.</text>
</comment>
<evidence type="ECO:0000256" key="8">
    <source>
        <dbReference type="RuleBase" id="RU362006"/>
    </source>
</evidence>
<comment type="function">
    <text evidence="7">Required to generate and maintain the structure of the tubular endoplasmic reticulum network and the vacuole. Induces high curvature in membranes and causes membrane tubule formation. Involved in membrane/vesicle trafficking.</text>
</comment>
<dbReference type="Proteomes" id="UP000501346">
    <property type="component" value="Chromosome SeXVI"/>
</dbReference>
<evidence type="ECO:0000256" key="9">
    <source>
        <dbReference type="SAM" id="MobiDB-lite"/>
    </source>
</evidence>
<protein>
    <recommendedName>
        <fullName evidence="3 8">Protein YOP1</fullName>
    </recommendedName>
</protein>
<evidence type="ECO:0000313" key="11">
    <source>
        <dbReference type="Proteomes" id="UP000501346"/>
    </source>
</evidence>
<feature type="compositionally biased region" description="Polar residues" evidence="9">
    <location>
        <begin position="169"/>
        <end position="184"/>
    </location>
</feature>
<evidence type="ECO:0000256" key="3">
    <source>
        <dbReference type="ARBA" id="ARBA00019184"/>
    </source>
</evidence>
<gene>
    <name evidence="10" type="primary">YOP1_2</name>
    <name evidence="10" type="ORF">GRS66_011169</name>
</gene>
<reference evidence="10 11" key="1">
    <citation type="journal article" date="2019" name="BMC Genomics">
        <title>Chromosome level assembly and comparative genome analysis confirm lager-brewing yeasts originated from a single hybridization.</title>
        <authorList>
            <person name="Salazar A.N."/>
            <person name="Gorter de Vries A.R."/>
            <person name="van den Broek M."/>
            <person name="Brouwers N."/>
            <person name="de la Torre Cortes P."/>
            <person name="Kuijpers N.G.A."/>
            <person name="Daran J.G."/>
            <person name="Abeel T."/>
        </authorList>
    </citation>
    <scope>NUCLEOTIDE SEQUENCE [LARGE SCALE GENOMIC DNA]</scope>
    <source>
        <strain evidence="10 11">CBS 1483</strain>
    </source>
</reference>
<dbReference type="EMBL" id="CP049013">
    <property type="protein sequence ID" value="QID88452.1"/>
    <property type="molecule type" value="Genomic_DNA"/>
</dbReference>
<evidence type="ECO:0000256" key="6">
    <source>
        <dbReference type="ARBA" id="ARBA00023136"/>
    </source>
</evidence>
<evidence type="ECO:0000256" key="7">
    <source>
        <dbReference type="ARBA" id="ARBA00045873"/>
    </source>
</evidence>
<keyword evidence="11" id="KW-1185">Reference proteome</keyword>
<evidence type="ECO:0000256" key="1">
    <source>
        <dbReference type="ARBA" id="ARBA00004141"/>
    </source>
</evidence>
<feature type="transmembrane region" description="Helical" evidence="8">
    <location>
        <begin position="37"/>
        <end position="55"/>
    </location>
</feature>
<name>A0A6C1EGM5_SACPS</name>
<evidence type="ECO:0000256" key="2">
    <source>
        <dbReference type="ARBA" id="ARBA00008573"/>
    </source>
</evidence>
<evidence type="ECO:0000313" key="10">
    <source>
        <dbReference type="EMBL" id="QID88452.1"/>
    </source>
</evidence>
<organism evidence="10 11">
    <name type="scientific">Saccharomyces pastorianus</name>
    <name type="common">Lager yeast</name>
    <name type="synonym">Saccharomyces cerevisiae x Saccharomyces eubayanus</name>
    <dbReference type="NCBI Taxonomy" id="27292"/>
    <lineage>
        <taxon>Eukaryota</taxon>
        <taxon>Fungi</taxon>
        <taxon>Dikarya</taxon>
        <taxon>Ascomycota</taxon>
        <taxon>Saccharomycotina</taxon>
        <taxon>Saccharomycetes</taxon>
        <taxon>Saccharomycetales</taxon>
        <taxon>Saccharomycetaceae</taxon>
        <taxon>Saccharomyces</taxon>
    </lineage>
</organism>
<keyword evidence="5 8" id="KW-1133">Transmembrane helix</keyword>
<feature type="transmembrane region" description="Helical" evidence="8">
    <location>
        <begin position="112"/>
        <end position="130"/>
    </location>
</feature>
<keyword evidence="4 8" id="KW-0812">Transmembrane</keyword>
<sequence length="184" mass="20762">MSEYASSIHSQMKQFDTKYSGNRFLQQLENKTNLPKSYLIAGLGFAYLLLIFINVGGIGEILSNLAGFVLPTYLSLVALKTTTANDDTQLLTYWIVFSFLSVIEFWSKAILYLIPFYWFLKTVFLLYIALPQTGGARMIYQKIVAPLTDRYILRDVSKTEKDEIRASVNEASRSGSKTTGSSVH</sequence>
<dbReference type="PANTHER" id="PTHR12300">
    <property type="entry name" value="HVA22-LIKE PROTEINS"/>
    <property type="match status" value="1"/>
</dbReference>
<proteinExistence type="inferred from homology"/>
<evidence type="ECO:0000256" key="4">
    <source>
        <dbReference type="ARBA" id="ARBA00022692"/>
    </source>
</evidence>
<accession>A0A6C1EGM5</accession>
<dbReference type="InterPro" id="IPR004345">
    <property type="entry name" value="TB2_DP1_HVA22"/>
</dbReference>
<evidence type="ECO:0000256" key="5">
    <source>
        <dbReference type="ARBA" id="ARBA00022989"/>
    </source>
</evidence>
<feature type="region of interest" description="Disordered" evidence="9">
    <location>
        <begin position="164"/>
        <end position="184"/>
    </location>
</feature>
<dbReference type="GO" id="GO:0016020">
    <property type="term" value="C:membrane"/>
    <property type="evidence" value="ECO:0007669"/>
    <property type="project" value="UniProtKB-SubCell"/>
</dbReference>
<dbReference type="Pfam" id="PF03134">
    <property type="entry name" value="TB2_DP1_HVA22"/>
    <property type="match status" value="1"/>
</dbReference>
<dbReference type="AlphaFoldDB" id="A0A6C1EGM5"/>
<keyword evidence="6 8" id="KW-0472">Membrane</keyword>
<comment type="similarity">
    <text evidence="2 8">Belongs to the DP1 family.</text>
</comment>
<dbReference type="PANTHER" id="PTHR12300:SF161">
    <property type="entry name" value="RECEPTOR EXPRESSION-ENHANCING PROTEIN"/>
    <property type="match status" value="1"/>
</dbReference>
<comment type="subcellular location">
    <subcellularLocation>
        <location evidence="1 8">Membrane</location>
        <topology evidence="1 8">Multi-pass membrane protein</topology>
    </subcellularLocation>
</comment>
<dbReference type="OrthoDB" id="10009287at2759"/>